<sequence>MKKILVATYPFGLCGKKPINILESSGYKIIYNSLGRRLKGNEVTDMIKDIDGVIVLAATNRADMIDPALLRPGRCLLRFFFSLHQPDPIHIQIPHTHQPATFTL</sequence>
<comment type="caution">
    <text evidence="2">The sequence shown here is derived from an EMBL/GenBank/DDBJ whole genome shotgun (WGS) entry which is preliminary data.</text>
</comment>
<dbReference type="InterPro" id="IPR027417">
    <property type="entry name" value="P-loop_NTPase"/>
</dbReference>
<name>A0A0F9JBB7_9ZZZZ</name>
<evidence type="ECO:0000259" key="1">
    <source>
        <dbReference type="Pfam" id="PF00004"/>
    </source>
</evidence>
<gene>
    <name evidence="2" type="ORF">LCGC14_1845210</name>
</gene>
<dbReference type="AlphaFoldDB" id="A0A0F9JBB7"/>
<dbReference type="SUPFAM" id="SSF52540">
    <property type="entry name" value="P-loop containing nucleoside triphosphate hydrolases"/>
    <property type="match status" value="1"/>
</dbReference>
<accession>A0A0F9JBB7</accession>
<dbReference type="GO" id="GO:0005524">
    <property type="term" value="F:ATP binding"/>
    <property type="evidence" value="ECO:0007669"/>
    <property type="project" value="InterPro"/>
</dbReference>
<organism evidence="2">
    <name type="scientific">marine sediment metagenome</name>
    <dbReference type="NCBI Taxonomy" id="412755"/>
    <lineage>
        <taxon>unclassified sequences</taxon>
        <taxon>metagenomes</taxon>
        <taxon>ecological metagenomes</taxon>
    </lineage>
</organism>
<dbReference type="InterPro" id="IPR003960">
    <property type="entry name" value="ATPase_AAA_CS"/>
</dbReference>
<evidence type="ECO:0000313" key="2">
    <source>
        <dbReference type="EMBL" id="KKL96367.1"/>
    </source>
</evidence>
<dbReference type="EMBL" id="LAZR01018450">
    <property type="protein sequence ID" value="KKL96367.1"/>
    <property type="molecule type" value="Genomic_DNA"/>
</dbReference>
<dbReference type="Gene3D" id="3.40.50.300">
    <property type="entry name" value="P-loop containing nucleotide triphosphate hydrolases"/>
    <property type="match status" value="1"/>
</dbReference>
<proteinExistence type="predicted"/>
<dbReference type="InterPro" id="IPR003959">
    <property type="entry name" value="ATPase_AAA_core"/>
</dbReference>
<dbReference type="GO" id="GO:0016887">
    <property type="term" value="F:ATP hydrolysis activity"/>
    <property type="evidence" value="ECO:0007669"/>
    <property type="project" value="InterPro"/>
</dbReference>
<reference evidence="2" key="1">
    <citation type="journal article" date="2015" name="Nature">
        <title>Complex archaea that bridge the gap between prokaryotes and eukaryotes.</title>
        <authorList>
            <person name="Spang A."/>
            <person name="Saw J.H."/>
            <person name="Jorgensen S.L."/>
            <person name="Zaremba-Niedzwiedzka K."/>
            <person name="Martijn J."/>
            <person name="Lind A.E."/>
            <person name="van Eijk R."/>
            <person name="Schleper C."/>
            <person name="Guy L."/>
            <person name="Ettema T.J."/>
        </authorList>
    </citation>
    <scope>NUCLEOTIDE SEQUENCE</scope>
</reference>
<dbReference type="PROSITE" id="PS00674">
    <property type="entry name" value="AAA"/>
    <property type="match status" value="1"/>
</dbReference>
<protein>
    <recommendedName>
        <fullName evidence="1">ATPase AAA-type core domain-containing protein</fullName>
    </recommendedName>
</protein>
<feature type="domain" description="ATPase AAA-type core" evidence="1">
    <location>
        <begin position="50"/>
        <end position="82"/>
    </location>
</feature>
<dbReference type="Pfam" id="PF00004">
    <property type="entry name" value="AAA"/>
    <property type="match status" value="1"/>
</dbReference>